<evidence type="ECO:0000313" key="4">
    <source>
        <dbReference type="Proteomes" id="UP001500620"/>
    </source>
</evidence>
<dbReference type="InterPro" id="IPR003695">
    <property type="entry name" value="Ppx_GppA_N"/>
</dbReference>
<feature type="domain" description="Ppx/GppA phosphatase N-terminal" evidence="2">
    <location>
        <begin position="17"/>
        <end position="296"/>
    </location>
</feature>
<dbReference type="InterPro" id="IPR043129">
    <property type="entry name" value="ATPase_NBD"/>
</dbReference>
<dbReference type="CDD" id="cd24056">
    <property type="entry name" value="ASKHA_NBD_MtPPX1-like"/>
    <property type="match status" value="1"/>
</dbReference>
<sequence length="303" mass="32775">MRLAVLDVGSNSAHLQIVEARSHKPPLPVFRLKAPTLLAESVTPDGALTPDGVERVVRAVACTVEAYRQHSAKDLIPLATATIRDATNNAEIRRRVREATGVELRSLSGEDEARVTFLAVRRWLAGNAGGEGLLLLDIGGMSMEIASGDGGEHPDLAVSLPIGAGLLTRRFLPEHPAARNAVERVRRHVRAAVRPVAAELAGHPRPDRVIGTSKTFKQLAGLTGEGDHLSRRALRRWVPRLADMSPLQRANLPGVAAARARQLLAGAVTAVTVMEALDLRTLDVCPWALREGLLLRRYRELRG</sequence>
<comment type="caution">
    <text evidence="3">The sequence shown here is derived from an EMBL/GenBank/DDBJ whole genome shotgun (WGS) entry which is preliminary data.</text>
</comment>
<organism evidence="3 4">
    <name type="scientific">Dactylosporangium darangshiense</name>
    <dbReference type="NCBI Taxonomy" id="579108"/>
    <lineage>
        <taxon>Bacteria</taxon>
        <taxon>Bacillati</taxon>
        <taxon>Actinomycetota</taxon>
        <taxon>Actinomycetes</taxon>
        <taxon>Micromonosporales</taxon>
        <taxon>Micromonosporaceae</taxon>
        <taxon>Dactylosporangium</taxon>
    </lineage>
</organism>
<dbReference type="Gene3D" id="3.30.420.150">
    <property type="entry name" value="Exopolyphosphatase. Domain 2"/>
    <property type="match status" value="1"/>
</dbReference>
<dbReference type="RefSeq" id="WP_345138960.1">
    <property type="nucleotide sequence ID" value="NZ_BAABAT010000048.1"/>
</dbReference>
<dbReference type="Gene3D" id="3.30.420.40">
    <property type="match status" value="1"/>
</dbReference>
<dbReference type="EMBL" id="BAABAT010000048">
    <property type="protein sequence ID" value="GAA4261823.1"/>
    <property type="molecule type" value="Genomic_DNA"/>
</dbReference>
<dbReference type="PANTHER" id="PTHR30005:SF0">
    <property type="entry name" value="RETROGRADE REGULATION PROTEIN 2"/>
    <property type="match status" value="1"/>
</dbReference>
<gene>
    <name evidence="3" type="ORF">GCM10022255_096020</name>
</gene>
<protein>
    <submittedName>
        <fullName evidence="3">Ppx/GppA phosphatase family protein</fullName>
    </submittedName>
</protein>
<dbReference type="Proteomes" id="UP001500620">
    <property type="component" value="Unassembled WGS sequence"/>
</dbReference>
<evidence type="ECO:0000313" key="3">
    <source>
        <dbReference type="EMBL" id="GAA4261823.1"/>
    </source>
</evidence>
<comment type="similarity">
    <text evidence="1">Belongs to the GppA/Ppx family.</text>
</comment>
<dbReference type="SUPFAM" id="SSF53067">
    <property type="entry name" value="Actin-like ATPase domain"/>
    <property type="match status" value="2"/>
</dbReference>
<accession>A0ABP8DQH6</accession>
<dbReference type="Pfam" id="PF02541">
    <property type="entry name" value="Ppx-GppA"/>
    <property type="match status" value="1"/>
</dbReference>
<proteinExistence type="inferred from homology"/>
<evidence type="ECO:0000256" key="1">
    <source>
        <dbReference type="ARBA" id="ARBA00007125"/>
    </source>
</evidence>
<evidence type="ECO:0000259" key="2">
    <source>
        <dbReference type="Pfam" id="PF02541"/>
    </source>
</evidence>
<keyword evidence="4" id="KW-1185">Reference proteome</keyword>
<dbReference type="InterPro" id="IPR050273">
    <property type="entry name" value="GppA/Ppx_hydrolase"/>
</dbReference>
<dbReference type="PANTHER" id="PTHR30005">
    <property type="entry name" value="EXOPOLYPHOSPHATASE"/>
    <property type="match status" value="1"/>
</dbReference>
<reference evidence="4" key="1">
    <citation type="journal article" date="2019" name="Int. J. Syst. Evol. Microbiol.">
        <title>The Global Catalogue of Microorganisms (GCM) 10K type strain sequencing project: providing services to taxonomists for standard genome sequencing and annotation.</title>
        <authorList>
            <consortium name="The Broad Institute Genomics Platform"/>
            <consortium name="The Broad Institute Genome Sequencing Center for Infectious Disease"/>
            <person name="Wu L."/>
            <person name="Ma J."/>
        </authorList>
    </citation>
    <scope>NUCLEOTIDE SEQUENCE [LARGE SCALE GENOMIC DNA]</scope>
    <source>
        <strain evidence="4">JCM 17441</strain>
    </source>
</reference>
<name>A0ABP8DQH6_9ACTN</name>